<name>A0A2T1LYG0_9CHRO</name>
<feature type="transmembrane region" description="Helical" evidence="6">
    <location>
        <begin position="95"/>
        <end position="115"/>
    </location>
</feature>
<feature type="transmembrane region" description="Helical" evidence="6">
    <location>
        <begin position="136"/>
        <end position="158"/>
    </location>
</feature>
<dbReference type="SUPFAM" id="SSF103473">
    <property type="entry name" value="MFS general substrate transporter"/>
    <property type="match status" value="1"/>
</dbReference>
<sequence>MRTFVIIWLGQMVSTIGSFMTVFALTIWVWQQTGNATDLTLVTFFSQLPRIFVTPVAGIIVDRFSRKNLMLLGDWIALFCTGAIAILYFSERLQIWHLYVAVAVYGCFGQIQMLAYSTSISMLVSKQNYTRAESMVAAVGYGSAIIAPALAGSLYTIIGLRGILLIDLLTFTAAIGTLFGVVIPQPPDHSSSEENIWLSLTFGFRYISTKPSLVAMVIAFSLFALPSDIGKALYSPLILARSGGDAQVLGTVTTAAGIGGILGAILLSVWGGFKRRINGMLLGFIGTGFFKILLGLGQTPLVWIGAHFAASLPIPLFYSSSNAIWYSKVPPALQGRVLAADQMIGLVITAFSALIAGPLVDRFFEPAMVESGSLAAIFAPIFGTGSGAGIALLYSLMAFCTMLVGIGGYAFRTLRDVEILLSDYEM</sequence>
<keyword evidence="3 6" id="KW-0812">Transmembrane</keyword>
<feature type="transmembrane region" description="Helical" evidence="6">
    <location>
        <begin position="7"/>
        <end position="30"/>
    </location>
</feature>
<evidence type="ECO:0000256" key="6">
    <source>
        <dbReference type="SAM" id="Phobius"/>
    </source>
</evidence>
<comment type="caution">
    <text evidence="7">The sequence shown here is derived from an EMBL/GenBank/DDBJ whole genome shotgun (WGS) entry which is preliminary data.</text>
</comment>
<feature type="transmembrane region" description="Helical" evidence="6">
    <location>
        <begin position="164"/>
        <end position="183"/>
    </location>
</feature>
<dbReference type="GO" id="GO:0005886">
    <property type="term" value="C:plasma membrane"/>
    <property type="evidence" value="ECO:0007669"/>
    <property type="project" value="UniProtKB-SubCell"/>
</dbReference>
<dbReference type="InterPro" id="IPR036259">
    <property type="entry name" value="MFS_trans_sf"/>
</dbReference>
<evidence type="ECO:0000256" key="4">
    <source>
        <dbReference type="ARBA" id="ARBA00022989"/>
    </source>
</evidence>
<feature type="transmembrane region" description="Helical" evidence="6">
    <location>
        <begin position="68"/>
        <end position="89"/>
    </location>
</feature>
<organism evidence="7 8">
    <name type="scientific">Aphanothece hegewaldii CCALA 016</name>
    <dbReference type="NCBI Taxonomy" id="2107694"/>
    <lineage>
        <taxon>Bacteria</taxon>
        <taxon>Bacillati</taxon>
        <taxon>Cyanobacteriota</taxon>
        <taxon>Cyanophyceae</taxon>
        <taxon>Oscillatoriophycideae</taxon>
        <taxon>Chroococcales</taxon>
        <taxon>Aphanothecaceae</taxon>
        <taxon>Aphanothece</taxon>
    </lineage>
</organism>
<dbReference type="Gene3D" id="1.20.1250.20">
    <property type="entry name" value="MFS general substrate transporter like domains"/>
    <property type="match status" value="1"/>
</dbReference>
<evidence type="ECO:0000313" key="7">
    <source>
        <dbReference type="EMBL" id="PSF37362.1"/>
    </source>
</evidence>
<evidence type="ECO:0000256" key="1">
    <source>
        <dbReference type="ARBA" id="ARBA00004651"/>
    </source>
</evidence>
<reference evidence="7 8" key="2">
    <citation type="submission" date="2018-03" db="EMBL/GenBank/DDBJ databases">
        <authorList>
            <person name="Keele B.F."/>
        </authorList>
    </citation>
    <scope>NUCLEOTIDE SEQUENCE [LARGE SCALE GENOMIC DNA]</scope>
    <source>
        <strain evidence="7 8">CCALA 016</strain>
    </source>
</reference>
<feature type="transmembrane region" description="Helical" evidence="6">
    <location>
        <begin position="277"/>
        <end position="296"/>
    </location>
</feature>
<feature type="transmembrane region" description="Helical" evidence="6">
    <location>
        <begin position="246"/>
        <end position="270"/>
    </location>
</feature>
<keyword evidence="2" id="KW-1003">Cell membrane</keyword>
<keyword evidence="8" id="KW-1185">Reference proteome</keyword>
<feature type="transmembrane region" description="Helical" evidence="6">
    <location>
        <begin position="337"/>
        <end position="357"/>
    </location>
</feature>
<gene>
    <name evidence="7" type="ORF">C7H19_10545</name>
</gene>
<feature type="transmembrane region" description="Helical" evidence="6">
    <location>
        <begin position="204"/>
        <end position="226"/>
    </location>
</feature>
<evidence type="ECO:0000256" key="2">
    <source>
        <dbReference type="ARBA" id="ARBA00022475"/>
    </source>
</evidence>
<accession>A0A2T1LYG0</accession>
<dbReference type="InterPro" id="IPR011701">
    <property type="entry name" value="MFS"/>
</dbReference>
<comment type="subcellular location">
    <subcellularLocation>
        <location evidence="1">Cell membrane</location>
        <topology evidence="1">Multi-pass membrane protein</topology>
    </subcellularLocation>
</comment>
<dbReference type="OrthoDB" id="9775268at2"/>
<dbReference type="PANTHER" id="PTHR23513">
    <property type="entry name" value="INTEGRAL MEMBRANE EFFLUX PROTEIN-RELATED"/>
    <property type="match status" value="1"/>
</dbReference>
<dbReference type="CDD" id="cd06173">
    <property type="entry name" value="MFS_MefA_like"/>
    <property type="match status" value="1"/>
</dbReference>
<dbReference type="GO" id="GO:0022857">
    <property type="term" value="F:transmembrane transporter activity"/>
    <property type="evidence" value="ECO:0007669"/>
    <property type="project" value="InterPro"/>
</dbReference>
<feature type="transmembrane region" description="Helical" evidence="6">
    <location>
        <begin position="302"/>
        <end position="325"/>
    </location>
</feature>
<dbReference type="RefSeq" id="WP_106456844.1">
    <property type="nucleotide sequence ID" value="NZ_PXOH01000009.1"/>
</dbReference>
<dbReference type="Pfam" id="PF07690">
    <property type="entry name" value="MFS_1"/>
    <property type="match status" value="1"/>
</dbReference>
<reference evidence="7 8" key="1">
    <citation type="submission" date="2018-03" db="EMBL/GenBank/DDBJ databases">
        <title>The ancient ancestry and fast evolution of plastids.</title>
        <authorList>
            <person name="Moore K.R."/>
            <person name="Magnabosco C."/>
            <person name="Momper L."/>
            <person name="Gold D.A."/>
            <person name="Bosak T."/>
            <person name="Fournier G.P."/>
        </authorList>
    </citation>
    <scope>NUCLEOTIDE SEQUENCE [LARGE SCALE GENOMIC DNA]</scope>
    <source>
        <strain evidence="7 8">CCALA 016</strain>
    </source>
</reference>
<keyword evidence="4 6" id="KW-1133">Transmembrane helix</keyword>
<dbReference type="Proteomes" id="UP000239001">
    <property type="component" value="Unassembled WGS sequence"/>
</dbReference>
<protein>
    <submittedName>
        <fullName evidence="7">MFS transporter</fullName>
    </submittedName>
</protein>
<proteinExistence type="predicted"/>
<evidence type="ECO:0000256" key="5">
    <source>
        <dbReference type="ARBA" id="ARBA00023136"/>
    </source>
</evidence>
<evidence type="ECO:0000313" key="8">
    <source>
        <dbReference type="Proteomes" id="UP000239001"/>
    </source>
</evidence>
<dbReference type="PANTHER" id="PTHR23513:SF11">
    <property type="entry name" value="STAPHYLOFERRIN A TRANSPORTER"/>
    <property type="match status" value="1"/>
</dbReference>
<dbReference type="EMBL" id="PXOH01000009">
    <property type="protein sequence ID" value="PSF37362.1"/>
    <property type="molecule type" value="Genomic_DNA"/>
</dbReference>
<evidence type="ECO:0000256" key="3">
    <source>
        <dbReference type="ARBA" id="ARBA00022692"/>
    </source>
</evidence>
<dbReference type="AlphaFoldDB" id="A0A2T1LYG0"/>
<feature type="transmembrane region" description="Helical" evidence="6">
    <location>
        <begin position="42"/>
        <end position="61"/>
    </location>
</feature>
<feature type="transmembrane region" description="Helical" evidence="6">
    <location>
        <begin position="377"/>
        <end position="406"/>
    </location>
</feature>
<keyword evidence="5 6" id="KW-0472">Membrane</keyword>